<organism evidence="11 12">
    <name type="scientific">Rubus argutus</name>
    <name type="common">Southern blackberry</name>
    <dbReference type="NCBI Taxonomy" id="59490"/>
    <lineage>
        <taxon>Eukaryota</taxon>
        <taxon>Viridiplantae</taxon>
        <taxon>Streptophyta</taxon>
        <taxon>Embryophyta</taxon>
        <taxon>Tracheophyta</taxon>
        <taxon>Spermatophyta</taxon>
        <taxon>Magnoliopsida</taxon>
        <taxon>eudicotyledons</taxon>
        <taxon>Gunneridae</taxon>
        <taxon>Pentapetalae</taxon>
        <taxon>rosids</taxon>
        <taxon>fabids</taxon>
        <taxon>Rosales</taxon>
        <taxon>Rosaceae</taxon>
        <taxon>Rosoideae</taxon>
        <taxon>Rosoideae incertae sedis</taxon>
        <taxon>Rubus</taxon>
    </lineage>
</organism>
<keyword evidence="6 9" id="KW-0175">Coiled coil</keyword>
<keyword evidence="12" id="KW-1185">Reference proteome</keyword>
<evidence type="ECO:0000313" key="12">
    <source>
        <dbReference type="Proteomes" id="UP001457282"/>
    </source>
</evidence>
<comment type="subcellular location">
    <subcellularLocation>
        <location evidence="1">Chromosome</location>
        <location evidence="1">Centromere</location>
    </subcellularLocation>
</comment>
<evidence type="ECO:0000256" key="2">
    <source>
        <dbReference type="ARBA" id="ARBA00005498"/>
    </source>
</evidence>
<evidence type="ECO:0000256" key="4">
    <source>
        <dbReference type="ARBA" id="ARBA00022618"/>
    </source>
</evidence>
<evidence type="ECO:0000256" key="7">
    <source>
        <dbReference type="ARBA" id="ARBA00023306"/>
    </source>
</evidence>
<evidence type="ECO:0000313" key="11">
    <source>
        <dbReference type="EMBL" id="KAK9929263.1"/>
    </source>
</evidence>
<name>A0AAW1WZY1_RUBAR</name>
<evidence type="ECO:0000256" key="8">
    <source>
        <dbReference type="ARBA" id="ARBA00023328"/>
    </source>
</evidence>
<dbReference type="EMBL" id="JBEDUW010000005">
    <property type="protein sequence ID" value="KAK9929263.1"/>
    <property type="molecule type" value="Genomic_DNA"/>
</dbReference>
<feature type="domain" description="Kinetochore protein Nuf2 N-terminal" evidence="10">
    <location>
        <begin position="4"/>
        <end position="139"/>
    </location>
</feature>
<comment type="caution">
    <text evidence="11">The sequence shown here is derived from an EMBL/GenBank/DDBJ whole genome shotgun (WGS) entry which is preliminary data.</text>
</comment>
<dbReference type="AlphaFoldDB" id="A0AAW1WZY1"/>
<dbReference type="PANTHER" id="PTHR48441:SF1">
    <property type="entry name" value="NT-3"/>
    <property type="match status" value="1"/>
</dbReference>
<keyword evidence="7" id="KW-0131">Cell cycle</keyword>
<evidence type="ECO:0000256" key="3">
    <source>
        <dbReference type="ARBA" id="ARBA00022454"/>
    </source>
</evidence>
<dbReference type="Gene3D" id="1.10.418.60">
    <property type="entry name" value="Ncd80 complex, Nuf2 subunit"/>
    <property type="match status" value="1"/>
</dbReference>
<accession>A0AAW1WZY1</accession>
<proteinExistence type="inferred from homology"/>
<comment type="similarity">
    <text evidence="2">Belongs to the NUF2 family.</text>
</comment>
<dbReference type="InterPro" id="IPR005549">
    <property type="entry name" value="Kinetochore_Nuf2_N"/>
</dbReference>
<dbReference type="Pfam" id="PF03800">
    <property type="entry name" value="Nuf2"/>
    <property type="match status" value="1"/>
</dbReference>
<evidence type="ECO:0000256" key="9">
    <source>
        <dbReference type="SAM" id="Coils"/>
    </source>
</evidence>
<dbReference type="GO" id="GO:0031262">
    <property type="term" value="C:Ndc80 complex"/>
    <property type="evidence" value="ECO:0007669"/>
    <property type="project" value="InterPro"/>
</dbReference>
<evidence type="ECO:0000256" key="6">
    <source>
        <dbReference type="ARBA" id="ARBA00023054"/>
    </source>
</evidence>
<dbReference type="GO" id="GO:0051301">
    <property type="term" value="P:cell division"/>
    <property type="evidence" value="ECO:0007669"/>
    <property type="project" value="UniProtKB-KW"/>
</dbReference>
<gene>
    <name evidence="11" type="ORF">M0R45_026367</name>
</gene>
<sequence length="437" mass="50299">MSKFVYPRLSRGDIVSILVEAQIIAISEHDLLNPNPDFVADLYTRILTTLDFFNEEDGQVDFDALEQFENPDIHQNSLQSMNLCNRIKEVVALVDCPYKFTLKDLLRPESNRTEYFLSAIMNFHLYRETKVNLLTQLMNPLTDIEEQHQLLQDQVSQLNAEIAGFNEAREKDLPLLQEVDAKVKELRQTIEGLNNDQVKVRTSLKKLKEKSGEMDKEISDADFDLLKCDSERQELRSRIVQSPDKLQRAVEEKKSVREKAKNDEMSAMQSFKEKTAVEEVYTKVLKKLSKHLAQMQAIQEQVNSAKFAGKDYRALKEKISDDEVLIKSLQNEVVKRQAKVKDLNDLKKKLEKERDLKFEEATKEFSNVKLEVESRRGILEARQKDVEAAVAEVDSITEKIASVRKSAAADQQELACKCEEIIKEFHQYVSSIGVLLQ</sequence>
<evidence type="ECO:0000259" key="10">
    <source>
        <dbReference type="Pfam" id="PF03800"/>
    </source>
</evidence>
<evidence type="ECO:0000256" key="1">
    <source>
        <dbReference type="ARBA" id="ARBA00004584"/>
    </source>
</evidence>
<keyword evidence="8" id="KW-0137">Centromere</keyword>
<reference evidence="11 12" key="1">
    <citation type="journal article" date="2023" name="G3 (Bethesda)">
        <title>A chromosome-length genome assembly and annotation of blackberry (Rubus argutus, cv. 'Hillquist').</title>
        <authorList>
            <person name="Bruna T."/>
            <person name="Aryal R."/>
            <person name="Dudchenko O."/>
            <person name="Sargent D.J."/>
            <person name="Mead D."/>
            <person name="Buti M."/>
            <person name="Cavallini A."/>
            <person name="Hytonen T."/>
            <person name="Andres J."/>
            <person name="Pham M."/>
            <person name="Weisz D."/>
            <person name="Mascagni F."/>
            <person name="Usai G."/>
            <person name="Natali L."/>
            <person name="Bassil N."/>
            <person name="Fernandez G.E."/>
            <person name="Lomsadze A."/>
            <person name="Armour M."/>
            <person name="Olukolu B."/>
            <person name="Poorten T."/>
            <person name="Britton C."/>
            <person name="Davik J."/>
            <person name="Ashrafi H."/>
            <person name="Aiden E.L."/>
            <person name="Borodovsky M."/>
            <person name="Worthington M."/>
        </authorList>
    </citation>
    <scope>NUCLEOTIDE SEQUENCE [LARGE SCALE GENOMIC DNA]</scope>
    <source>
        <strain evidence="11">PI 553951</strain>
    </source>
</reference>
<dbReference type="PANTHER" id="PTHR48441">
    <property type="match status" value="1"/>
</dbReference>
<feature type="coiled-coil region" evidence="9">
    <location>
        <begin position="141"/>
        <end position="210"/>
    </location>
</feature>
<keyword evidence="4" id="KW-0132">Cell division</keyword>
<dbReference type="Proteomes" id="UP001457282">
    <property type="component" value="Unassembled WGS sequence"/>
</dbReference>
<keyword evidence="5" id="KW-0498">Mitosis</keyword>
<evidence type="ECO:0000256" key="5">
    <source>
        <dbReference type="ARBA" id="ARBA00022776"/>
    </source>
</evidence>
<protein>
    <recommendedName>
        <fullName evidence="10">Kinetochore protein Nuf2 N-terminal domain-containing protein</fullName>
    </recommendedName>
</protein>
<keyword evidence="3" id="KW-0158">Chromosome</keyword>
<dbReference type="InterPro" id="IPR038275">
    <property type="entry name" value="Nuf2_N_sf"/>
</dbReference>
<feature type="coiled-coil region" evidence="9">
    <location>
        <begin position="312"/>
        <end position="360"/>
    </location>
</feature>